<dbReference type="SMART" id="SM00326">
    <property type="entry name" value="SH3"/>
    <property type="match status" value="1"/>
</dbReference>
<dbReference type="PROSITE" id="PS51741">
    <property type="entry name" value="F_BAR"/>
    <property type="match status" value="1"/>
</dbReference>
<dbReference type="CDD" id="cd04383">
    <property type="entry name" value="RhoGAP_srGAP"/>
    <property type="match status" value="1"/>
</dbReference>
<dbReference type="Ensembl" id="ENSSHAT00000046241.1">
    <property type="protein sequence ID" value="ENSSHAP00000031258.1"/>
    <property type="gene ID" value="ENSSHAG00000012943.2"/>
</dbReference>
<evidence type="ECO:0000256" key="3">
    <source>
        <dbReference type="ARBA" id="ARBA00022553"/>
    </source>
</evidence>
<evidence type="ECO:0000259" key="13">
    <source>
        <dbReference type="PROSITE" id="PS50002"/>
    </source>
</evidence>
<dbReference type="GO" id="GO:0045202">
    <property type="term" value="C:synapse"/>
    <property type="evidence" value="ECO:0007669"/>
    <property type="project" value="UniProtKB-ARBA"/>
</dbReference>
<dbReference type="InterPro" id="IPR036028">
    <property type="entry name" value="SH3-like_dom_sf"/>
</dbReference>
<evidence type="ECO:0000256" key="2">
    <source>
        <dbReference type="ARBA" id="ARBA00022468"/>
    </source>
</evidence>
<dbReference type="InterPro" id="IPR035648">
    <property type="entry name" value="srGAP1/2/3_SH3"/>
</dbReference>
<dbReference type="SUPFAM" id="SSF103657">
    <property type="entry name" value="BAR/IMD domain-like"/>
    <property type="match status" value="1"/>
</dbReference>
<evidence type="ECO:0000313" key="17">
    <source>
        <dbReference type="Proteomes" id="UP000007648"/>
    </source>
</evidence>
<dbReference type="Gene3D" id="2.30.30.40">
    <property type="entry name" value="SH3 Domains"/>
    <property type="match status" value="1"/>
</dbReference>
<dbReference type="SMART" id="SM00055">
    <property type="entry name" value="FCH"/>
    <property type="match status" value="1"/>
</dbReference>
<dbReference type="SUPFAM" id="SSF48350">
    <property type="entry name" value="GTPase activation domain, GAP"/>
    <property type="match status" value="1"/>
</dbReference>
<evidence type="ECO:0000313" key="16">
    <source>
        <dbReference type="Ensembl" id="ENSSHAP00000031258.1"/>
    </source>
</evidence>
<dbReference type="InterPro" id="IPR008936">
    <property type="entry name" value="Rho_GTPase_activation_prot"/>
</dbReference>
<keyword evidence="3" id="KW-0597">Phosphoprotein</keyword>
<dbReference type="AlphaFoldDB" id="A0A7N4P0J7"/>
<dbReference type="PANTHER" id="PTHR14166">
    <property type="entry name" value="SLIT-ROBO RHO GTPASE ACTIVATING PROTEIN"/>
    <property type="match status" value="1"/>
</dbReference>
<feature type="compositionally biased region" description="Polar residues" evidence="12">
    <location>
        <begin position="779"/>
        <end position="790"/>
    </location>
</feature>
<evidence type="ECO:0000256" key="6">
    <source>
        <dbReference type="ARBA" id="ARBA00073505"/>
    </source>
</evidence>
<dbReference type="Proteomes" id="UP000007648">
    <property type="component" value="Unassembled WGS sequence"/>
</dbReference>
<dbReference type="SMART" id="SM00324">
    <property type="entry name" value="RhoGAP"/>
    <property type="match status" value="1"/>
</dbReference>
<feature type="region of interest" description="Disordered" evidence="12">
    <location>
        <begin position="881"/>
        <end position="905"/>
    </location>
</feature>
<dbReference type="FunFam" id="2.30.30.40:FF:000005">
    <property type="entry name" value="SLIT-ROBO Rho GTPase-activating protein 1 isoform 2"/>
    <property type="match status" value="1"/>
</dbReference>
<dbReference type="InterPro" id="IPR051627">
    <property type="entry name" value="SLIT-ROBO_RhoGAP"/>
</dbReference>
<dbReference type="Gene3D" id="1.10.555.10">
    <property type="entry name" value="Rho GTPase activation protein"/>
    <property type="match status" value="1"/>
</dbReference>
<evidence type="ECO:0000256" key="5">
    <source>
        <dbReference type="ARBA" id="ARBA00064269"/>
    </source>
</evidence>
<evidence type="ECO:0000259" key="15">
    <source>
        <dbReference type="PROSITE" id="PS51741"/>
    </source>
</evidence>
<reference evidence="16 17" key="1">
    <citation type="journal article" date="2011" name="Proc. Natl. Acad. Sci. U.S.A.">
        <title>Genetic diversity and population structure of the endangered marsupial Sarcophilus harrisii (Tasmanian devil).</title>
        <authorList>
            <person name="Miller W."/>
            <person name="Hayes V.M."/>
            <person name="Ratan A."/>
            <person name="Petersen D.C."/>
            <person name="Wittekindt N.E."/>
            <person name="Miller J."/>
            <person name="Walenz B."/>
            <person name="Knight J."/>
            <person name="Qi J."/>
            <person name="Zhao F."/>
            <person name="Wang Q."/>
            <person name="Bedoya-Reina O.C."/>
            <person name="Katiyar N."/>
            <person name="Tomsho L.P."/>
            <person name="Kasson L.M."/>
            <person name="Hardie R.A."/>
            <person name="Woodbridge P."/>
            <person name="Tindall E.A."/>
            <person name="Bertelsen M.F."/>
            <person name="Dixon D."/>
            <person name="Pyecroft S."/>
            <person name="Helgen K.M."/>
            <person name="Lesk A.M."/>
            <person name="Pringle T.H."/>
            <person name="Patterson N."/>
            <person name="Zhang Y."/>
            <person name="Kreiss A."/>
            <person name="Woods G.M."/>
            <person name="Jones M.E."/>
            <person name="Schuster S.C."/>
        </authorList>
    </citation>
    <scope>NUCLEOTIDE SEQUENCE [LARGE SCALE GENOMIC DNA]</scope>
</reference>
<dbReference type="FunFam" id="1.10.555.10:FF:000013">
    <property type="entry name" value="SLIT-ROBO Rho GTPase activating protein 3"/>
    <property type="match status" value="1"/>
</dbReference>
<feature type="domain" description="F-BAR" evidence="15">
    <location>
        <begin position="1"/>
        <end position="290"/>
    </location>
</feature>
<feature type="region of interest" description="Disordered" evidence="12">
    <location>
        <begin position="686"/>
        <end position="711"/>
    </location>
</feature>
<evidence type="ECO:0000256" key="4">
    <source>
        <dbReference type="ARBA" id="ARBA00023054"/>
    </source>
</evidence>
<feature type="compositionally biased region" description="Basic and acidic residues" evidence="12">
    <location>
        <begin position="881"/>
        <end position="891"/>
    </location>
</feature>
<dbReference type="Pfam" id="PF00018">
    <property type="entry name" value="SH3_1"/>
    <property type="match status" value="1"/>
</dbReference>
<dbReference type="GO" id="GO:0005096">
    <property type="term" value="F:GTPase activator activity"/>
    <property type="evidence" value="ECO:0007669"/>
    <property type="project" value="UniProtKB-KW"/>
</dbReference>
<gene>
    <name evidence="16" type="primary">SRGAP3</name>
</gene>
<keyword evidence="1 9" id="KW-0728">SH3 domain</keyword>
<name>A0A7N4P0J7_SARHA</name>
<dbReference type="SUPFAM" id="SSF50044">
    <property type="entry name" value="SH3-domain"/>
    <property type="match status" value="1"/>
</dbReference>
<evidence type="ECO:0000259" key="14">
    <source>
        <dbReference type="PROSITE" id="PS50238"/>
    </source>
</evidence>
<protein>
    <recommendedName>
        <fullName evidence="6">SLIT-ROBO Rho GTPase-activating protein 3</fullName>
    </recommendedName>
    <alternativeName>
        <fullName evidence="8">Rho GTPase-activating protein 14</fullName>
    </alternativeName>
    <alternativeName>
        <fullName evidence="7">WAVE-associated Rac GTPase-activating protein</fullName>
    </alternativeName>
</protein>
<dbReference type="GO" id="GO:0007165">
    <property type="term" value="P:signal transduction"/>
    <property type="evidence" value="ECO:0007669"/>
    <property type="project" value="InterPro"/>
</dbReference>
<feature type="compositionally biased region" description="Polar residues" evidence="12">
    <location>
        <begin position="1045"/>
        <end position="1055"/>
    </location>
</feature>
<dbReference type="PROSITE" id="PS50238">
    <property type="entry name" value="RHOGAP"/>
    <property type="match status" value="1"/>
</dbReference>
<evidence type="ECO:0000256" key="9">
    <source>
        <dbReference type="PROSITE-ProRule" id="PRU00192"/>
    </source>
</evidence>
<dbReference type="GeneTree" id="ENSGT00950000182824"/>
<keyword evidence="4 10" id="KW-0175">Coiled coil</keyword>
<evidence type="ECO:0000256" key="8">
    <source>
        <dbReference type="ARBA" id="ARBA00083893"/>
    </source>
</evidence>
<dbReference type="InterPro" id="IPR001452">
    <property type="entry name" value="SH3_domain"/>
</dbReference>
<dbReference type="InterPro" id="IPR000198">
    <property type="entry name" value="RhoGAP_dom"/>
</dbReference>
<evidence type="ECO:0000256" key="10">
    <source>
        <dbReference type="PROSITE-ProRule" id="PRU01077"/>
    </source>
</evidence>
<dbReference type="InterPro" id="IPR001060">
    <property type="entry name" value="FCH_dom"/>
</dbReference>
<dbReference type="Pfam" id="PF00611">
    <property type="entry name" value="FCH"/>
    <property type="match status" value="1"/>
</dbReference>
<dbReference type="InterPro" id="IPR027267">
    <property type="entry name" value="AH/BAR_dom_sf"/>
</dbReference>
<evidence type="ECO:0000256" key="1">
    <source>
        <dbReference type="ARBA" id="ARBA00022443"/>
    </source>
</evidence>
<evidence type="ECO:0000256" key="12">
    <source>
        <dbReference type="SAM" id="MobiDB-lite"/>
    </source>
</evidence>
<feature type="region of interest" description="Disordered" evidence="12">
    <location>
        <begin position="1007"/>
        <end position="1055"/>
    </location>
</feature>
<feature type="domain" description="SH3" evidence="13">
    <location>
        <begin position="714"/>
        <end position="773"/>
    </location>
</feature>
<evidence type="ECO:0000256" key="7">
    <source>
        <dbReference type="ARBA" id="ARBA00078662"/>
    </source>
</evidence>
<accession>A0A7N4P0J7</accession>
<feature type="region of interest" description="Disordered" evidence="12">
    <location>
        <begin position="779"/>
        <end position="867"/>
    </location>
</feature>
<proteinExistence type="predicted"/>
<sequence>GRCFEDFKRDLDKCILRELQLLQDLQEFFRRKAEIELEYSRSLEKLAERFSSKIRSSREHQFKKDQYLLSPVNCWYLVLNQTRRESRDHATLNDIFMNNVIVRLSQISEDVIRLFKKSKEIGLQMHEELLKVTNELYTVMKTYHMYHAESLSAESKLKEAEKQEEKQFNKSGDLGMNLLRHEDRPQRRSSVKKMEKMKEKRQAKYSENKLKCTKARNDYLLNLAATNAAISKYYIHDVSDLIDCCDLGFHTSLARTFRTYLSAEYNLETSRHEGLDVIENAVDNLDARSDKHTVMDMCNQVFCPPLKFEFQPHMGDEVCQVSAQQPVQTELLMRYHQLQSRLATLKIENEEVRKTLDATMQTLQDMLTVEDFDVSDAFQHSRSTESIKSAASETYMSKINIAKRRANQQETEMFYFTKFKEYVNGSNLITKLQAKHDLLKQTLGEGELGSWPPCLPPKPQKMRRPRPLSVYNHKLFNGRMETFIKDSGQAIPLVVESCIRYINLYGLQQQGIFRVPGSQVEVNDIKNSFERGEDPLADDQNERDINSVAGVLKLYFRGLENPLFPKERFQDLISTISNPAERVHLIQQILVTLPRVVIVVMRYLFAFLNHLSQYSDENMMDPYNLAICFGPTLMHIPDGQDPVSCQAHVNEVIKTIIVNHEAIFPSHRELEGPVYEKCMAGGEEYCDSPHSEPGTIDEVDHDNGTEPHTSDDEVEQIEAIAKFDYVGRSPRELSFKKGASLLLYHRASEDWWEGRHNGVDGLIPHQYIVVQDMDDAFSDSLSQKADSEASSGPLLDDKASSKNDLQSPTEHIPDYGFGGAMGRGGDTHSPPRGLGPGIDTPPRAAACPSSPHKIPLNRGRIESPEKRRMATFGSAGSINYPDKKALSDGHPLRSTCGSTRHSSLGDHKSLEAEALAEDIEKTMSTALHELRELERQNTVKQAPDVVLDTLEPLKNPPLGPISSEPASPLHTIVIRDPDAAMRRSSSSTTEMMTTFKPALSARLAGAQLRPPPMRPIRPVVQHRSSSSSSSGMGSPAVTPTEKMFPNSSSDKSGTM</sequence>
<feature type="domain" description="Rho-GAP" evidence="14">
    <location>
        <begin position="478"/>
        <end position="664"/>
    </location>
</feature>
<feature type="coiled-coil region" evidence="11">
    <location>
        <begin position="335"/>
        <end position="362"/>
    </location>
</feature>
<keyword evidence="2" id="KW-0343">GTPase activation</keyword>
<dbReference type="Gene3D" id="1.20.1270.60">
    <property type="entry name" value="Arfaptin homology (AH) domain/BAR domain"/>
    <property type="match status" value="1"/>
</dbReference>
<feature type="compositionally biased region" description="Basic and acidic residues" evidence="12">
    <location>
        <begin position="701"/>
        <end position="711"/>
    </location>
</feature>
<reference evidence="16" key="2">
    <citation type="submission" date="2025-08" db="UniProtKB">
        <authorList>
            <consortium name="Ensembl"/>
        </authorList>
    </citation>
    <scope>IDENTIFICATION</scope>
</reference>
<keyword evidence="17" id="KW-1185">Reference proteome</keyword>
<comment type="subunit">
    <text evidence="5">Homodimer. Forms a heterooligomer with SRGAP1 and SRGAP2 through its F-BAR domain. Interacts with WASF1. Probably interacts with ROBO1. Interacts with FASLG.</text>
</comment>
<dbReference type="FunFam" id="1.20.1270.60:FF:000020">
    <property type="entry name" value="SLIT-ROBO Rho GTPase activating protein 3"/>
    <property type="match status" value="1"/>
</dbReference>
<evidence type="ECO:0000256" key="11">
    <source>
        <dbReference type="SAM" id="Coils"/>
    </source>
</evidence>
<dbReference type="PROSITE" id="PS50002">
    <property type="entry name" value="SH3"/>
    <property type="match status" value="1"/>
</dbReference>
<dbReference type="InterPro" id="IPR031160">
    <property type="entry name" value="F_BAR_dom"/>
</dbReference>
<dbReference type="CDD" id="cd11955">
    <property type="entry name" value="SH3_srGAP1-3"/>
    <property type="match status" value="1"/>
</dbReference>
<organism evidence="16 17">
    <name type="scientific">Sarcophilus harrisii</name>
    <name type="common">Tasmanian devil</name>
    <name type="synonym">Sarcophilus laniarius</name>
    <dbReference type="NCBI Taxonomy" id="9305"/>
    <lineage>
        <taxon>Eukaryota</taxon>
        <taxon>Metazoa</taxon>
        <taxon>Chordata</taxon>
        <taxon>Craniata</taxon>
        <taxon>Vertebrata</taxon>
        <taxon>Euteleostomi</taxon>
        <taxon>Mammalia</taxon>
        <taxon>Metatheria</taxon>
        <taxon>Dasyuromorphia</taxon>
        <taxon>Dasyuridae</taxon>
        <taxon>Sarcophilus</taxon>
    </lineage>
</organism>
<reference evidence="16" key="3">
    <citation type="submission" date="2025-09" db="UniProtKB">
        <authorList>
            <consortium name="Ensembl"/>
        </authorList>
    </citation>
    <scope>IDENTIFICATION</scope>
</reference>
<dbReference type="Pfam" id="PF00620">
    <property type="entry name" value="RhoGAP"/>
    <property type="match status" value="1"/>
</dbReference>